<keyword evidence="3" id="KW-0732">Signal</keyword>
<dbReference type="AlphaFoldDB" id="A0A1J4U274"/>
<evidence type="ECO:0000256" key="3">
    <source>
        <dbReference type="ARBA" id="ARBA00022729"/>
    </source>
</evidence>
<organism evidence="5 6">
    <name type="scientific">Candidatus Kuenenbacteria bacterium CG1_02_38_13</name>
    <dbReference type="NCBI Taxonomy" id="1805235"/>
    <lineage>
        <taxon>Bacteria</taxon>
        <taxon>Candidatus Kueneniibacteriota</taxon>
    </lineage>
</organism>
<dbReference type="Proteomes" id="UP000182465">
    <property type="component" value="Unassembled WGS sequence"/>
</dbReference>
<dbReference type="InterPro" id="IPR006129">
    <property type="entry name" value="AdhesinB"/>
</dbReference>
<evidence type="ECO:0000256" key="4">
    <source>
        <dbReference type="RuleBase" id="RU003512"/>
    </source>
</evidence>
<dbReference type="Gene3D" id="3.40.50.1980">
    <property type="entry name" value="Nitrogenase molybdenum iron protein domain"/>
    <property type="match status" value="2"/>
</dbReference>
<reference evidence="5 6" key="1">
    <citation type="journal article" date="2016" name="Environ. Microbiol.">
        <title>Genomic resolution of a cold subsurface aquifer community provides metabolic insights for novel microbes adapted to high CO concentrations.</title>
        <authorList>
            <person name="Probst A.J."/>
            <person name="Castelle C.J."/>
            <person name="Singh A."/>
            <person name="Brown C.T."/>
            <person name="Anantharaman K."/>
            <person name="Sharon I."/>
            <person name="Hug L.A."/>
            <person name="Burstein D."/>
            <person name="Emerson J.B."/>
            <person name="Thomas B.C."/>
            <person name="Banfield J.F."/>
        </authorList>
    </citation>
    <scope>NUCLEOTIDE SEQUENCE [LARGE SCALE GENOMIC DNA]</scope>
    <source>
        <strain evidence="5">CG1_02_38_13</strain>
    </source>
</reference>
<dbReference type="PANTHER" id="PTHR42953">
    <property type="entry name" value="HIGH-AFFINITY ZINC UPTAKE SYSTEM PROTEIN ZNUA-RELATED"/>
    <property type="match status" value="1"/>
</dbReference>
<dbReference type="InterPro" id="IPR006128">
    <property type="entry name" value="Lipoprotein_PsaA-like"/>
</dbReference>
<dbReference type="PRINTS" id="PR00690">
    <property type="entry name" value="ADHESNFAMILY"/>
</dbReference>
<evidence type="ECO:0008006" key="7">
    <source>
        <dbReference type="Google" id="ProtNLM"/>
    </source>
</evidence>
<dbReference type="GO" id="GO:0030001">
    <property type="term" value="P:metal ion transport"/>
    <property type="evidence" value="ECO:0007669"/>
    <property type="project" value="InterPro"/>
</dbReference>
<dbReference type="Pfam" id="PF01297">
    <property type="entry name" value="ZnuA"/>
    <property type="match status" value="1"/>
</dbReference>
<proteinExistence type="inferred from homology"/>
<dbReference type="PRINTS" id="PR00691">
    <property type="entry name" value="ADHESINB"/>
</dbReference>
<name>A0A1J4U274_9BACT</name>
<keyword evidence="2 4" id="KW-0813">Transport</keyword>
<dbReference type="SUPFAM" id="SSF53807">
    <property type="entry name" value="Helical backbone' metal receptor"/>
    <property type="match status" value="1"/>
</dbReference>
<protein>
    <recommendedName>
        <fullName evidence="7">ABC transporter substrate-binding protein</fullName>
    </recommendedName>
</protein>
<comment type="caution">
    <text evidence="5">The sequence shown here is derived from an EMBL/GenBank/DDBJ whole genome shotgun (WGS) entry which is preliminary data.</text>
</comment>
<dbReference type="GO" id="GO:0046872">
    <property type="term" value="F:metal ion binding"/>
    <property type="evidence" value="ECO:0007669"/>
    <property type="project" value="InterPro"/>
</dbReference>
<evidence type="ECO:0000313" key="5">
    <source>
        <dbReference type="EMBL" id="OIO17379.1"/>
    </source>
</evidence>
<gene>
    <name evidence="5" type="ORF">AUJ29_01335</name>
</gene>
<accession>A0A1J4U274</accession>
<evidence type="ECO:0000256" key="2">
    <source>
        <dbReference type="ARBA" id="ARBA00022448"/>
    </source>
</evidence>
<dbReference type="GO" id="GO:0007155">
    <property type="term" value="P:cell adhesion"/>
    <property type="evidence" value="ECO:0007669"/>
    <property type="project" value="InterPro"/>
</dbReference>
<dbReference type="PROSITE" id="PS51257">
    <property type="entry name" value="PROKAR_LIPOPROTEIN"/>
    <property type="match status" value="1"/>
</dbReference>
<dbReference type="PANTHER" id="PTHR42953:SF3">
    <property type="entry name" value="HIGH-AFFINITY ZINC UPTAKE SYSTEM PROTEIN ZNUA"/>
    <property type="match status" value="1"/>
</dbReference>
<comment type="similarity">
    <text evidence="1 4">Belongs to the bacterial solute-binding protein 9 family.</text>
</comment>
<dbReference type="EMBL" id="MNVB01000032">
    <property type="protein sequence ID" value="OIO17379.1"/>
    <property type="molecule type" value="Genomic_DNA"/>
</dbReference>
<evidence type="ECO:0000313" key="6">
    <source>
        <dbReference type="Proteomes" id="UP000182465"/>
    </source>
</evidence>
<evidence type="ECO:0000256" key="1">
    <source>
        <dbReference type="ARBA" id="ARBA00011028"/>
    </source>
</evidence>
<dbReference type="InterPro" id="IPR050492">
    <property type="entry name" value="Bact_metal-bind_prot9"/>
</dbReference>
<sequence>MRKRIFLFFLAIMLIAVAIFFTGCGQQAEDKKIGKINIMVSILPQIYFVERIGGDKVEVSEMIPPGFSPETYDPSPKQLQKLQDAVIYFRVGHIPFEKAQIEKLKGMNQLMKIVDSSEGVSLLRLAAHSHGEAEHKDEEGHEEGDDPHIWLSPKLVKIQAKHIYESLVEYSPDDKDYFTKNYDQFILDLDKLDDKLSQAFAPIKNQTILVFHPAFGYLADAYGFKQKAIEMEGKDPTPAQLKAIIDEAKADNVKVIFVQSQFSTKNAQAVAEEIGGAVVQIDPLAKDYFTNLESIAETIVSSLK</sequence>
<dbReference type="InterPro" id="IPR006127">
    <property type="entry name" value="ZnuA-like"/>
</dbReference>